<evidence type="ECO:0000256" key="3">
    <source>
        <dbReference type="ARBA" id="ARBA00022833"/>
    </source>
</evidence>
<sequence length="73" mass="8533">MYYVCCDGRNVWVHAGCDIITNERFKELEHNNYYCPDCKVLESLFPDTTRSGCTPLWIRNAAAKRGSREDRSR</sequence>
<dbReference type="Gene3D" id="3.30.40.10">
    <property type="entry name" value="Zinc/RING finger domain, C3HC4 (zinc finger)"/>
    <property type="match status" value="1"/>
</dbReference>
<dbReference type="AlphaFoldDB" id="A0A384KTK0"/>
<reference evidence="6" key="2">
    <citation type="submission" date="2016-03" db="EMBL/GenBank/DDBJ databases">
        <title>Full-length assembly of Arabidopsis thaliana Ler reveals the complement of translocations and inversions.</title>
        <authorList>
            <person name="Zapata L."/>
            <person name="Schneeberger K."/>
            <person name="Ossowski S."/>
        </authorList>
    </citation>
    <scope>NUCLEOTIDE SEQUENCE [LARGE SCALE GENOMIC DNA]</scope>
    <source>
        <tissue evidence="6">Leaf</tissue>
    </source>
</reference>
<dbReference type="EMBL" id="CACSHJ010000089">
    <property type="protein sequence ID" value="CAA0387913.1"/>
    <property type="molecule type" value="Genomic_DNA"/>
</dbReference>
<proteinExistence type="predicted"/>
<evidence type="ECO:0000313" key="4">
    <source>
        <dbReference type="Araport" id="AT3G61723"/>
    </source>
</evidence>
<reference evidence="8" key="1">
    <citation type="journal article" date="2016" name="Proc. Natl. Acad. Sci. U.S.A.">
        <title>Chromosome-level assembly of Arabidopsis thaliana Ler reveals the extent of translocation and inversion polymorphisms.</title>
        <authorList>
            <person name="Zapata L."/>
            <person name="Ding J."/>
            <person name="Willing E.M."/>
            <person name="Hartwig B."/>
            <person name="Bezdan D."/>
            <person name="Jiao W.B."/>
            <person name="Patel V."/>
            <person name="Velikkakam James G."/>
            <person name="Koornneef M."/>
            <person name="Ossowski S."/>
            <person name="Schneeberger K."/>
        </authorList>
    </citation>
    <scope>NUCLEOTIDE SEQUENCE [LARGE SCALE GENOMIC DNA]</scope>
    <source>
        <strain evidence="8">cv. Landsberg erecta</strain>
    </source>
</reference>
<evidence type="ECO:0000256" key="2">
    <source>
        <dbReference type="ARBA" id="ARBA00022771"/>
    </source>
</evidence>
<dbReference type="EMBL" id="LUHQ01000003">
    <property type="protein sequence ID" value="OAP07052.1"/>
    <property type="molecule type" value="Genomic_DNA"/>
</dbReference>
<evidence type="ECO:0000313" key="9">
    <source>
        <dbReference type="Proteomes" id="UP000426265"/>
    </source>
</evidence>
<dbReference type="EMBL" id="CACRSJ010000106">
    <property type="protein sequence ID" value="VYS61115.1"/>
    <property type="molecule type" value="Genomic_DNA"/>
</dbReference>
<evidence type="ECO:0000256" key="1">
    <source>
        <dbReference type="ARBA" id="ARBA00022723"/>
    </source>
</evidence>
<dbReference type="GO" id="GO:0008270">
    <property type="term" value="F:zinc ion binding"/>
    <property type="evidence" value="ECO:0007669"/>
    <property type="project" value="UniProtKB-KW"/>
</dbReference>
<dbReference type="KEGG" id="ath:AT3G61723"/>
<evidence type="ECO:0000313" key="10">
    <source>
        <dbReference type="Proteomes" id="UP000434276"/>
    </source>
</evidence>
<protein>
    <submittedName>
        <fullName evidence="6">Uncharacterized protein</fullName>
    </submittedName>
</protein>
<evidence type="ECO:0000313" key="6">
    <source>
        <dbReference type="EMBL" id="OAP07052.1"/>
    </source>
</evidence>
<dbReference type="SUPFAM" id="SSF57903">
    <property type="entry name" value="FYVE/PHD zinc finger"/>
    <property type="match status" value="1"/>
</dbReference>
<dbReference type="Proteomes" id="UP000434276">
    <property type="component" value="Unassembled WGS sequence"/>
</dbReference>
<dbReference type="InterPro" id="IPR013083">
    <property type="entry name" value="Znf_RING/FYVE/PHD"/>
</dbReference>
<dbReference type="RefSeq" id="NP_001118880.1">
    <property type="nucleotide sequence ID" value="NM_001125408.1"/>
</dbReference>
<accession>A0A384KTK0</accession>
<dbReference type="Proteomes" id="UP000426265">
    <property type="component" value="Unassembled WGS sequence"/>
</dbReference>
<keyword evidence="2" id="KW-0863">Zinc-finger</keyword>
<gene>
    <name evidence="4" type="ordered locus">At3g61723</name>
    <name evidence="6" type="ordered locus">AXX17_At3g56020</name>
    <name evidence="7" type="ORF">AN1_LOCUS16548</name>
    <name evidence="5" type="ORF">C24_LOCUS16427</name>
</gene>
<dbReference type="OrthoDB" id="10268161at2759"/>
<evidence type="ECO:0000313" key="7">
    <source>
        <dbReference type="EMBL" id="VYS61115.1"/>
    </source>
</evidence>
<dbReference type="SMR" id="A0A384KTK0"/>
<keyword evidence="3" id="KW-0862">Zinc</keyword>
<organism evidence="6 8">
    <name type="scientific">Arabidopsis thaliana</name>
    <name type="common">Mouse-ear cress</name>
    <dbReference type="NCBI Taxonomy" id="3702"/>
    <lineage>
        <taxon>Eukaryota</taxon>
        <taxon>Viridiplantae</taxon>
        <taxon>Streptophyta</taxon>
        <taxon>Embryophyta</taxon>
        <taxon>Tracheophyta</taxon>
        <taxon>Spermatophyta</taxon>
        <taxon>Magnoliopsida</taxon>
        <taxon>eudicotyledons</taxon>
        <taxon>Gunneridae</taxon>
        <taxon>Pentapetalae</taxon>
        <taxon>rosids</taxon>
        <taxon>malvids</taxon>
        <taxon>Brassicales</taxon>
        <taxon>Brassicaceae</taxon>
        <taxon>Camelineae</taxon>
        <taxon>Arabidopsis</taxon>
    </lineage>
</organism>
<name>A0A384KTK0_ARATH</name>
<evidence type="ECO:0000313" key="5">
    <source>
        <dbReference type="EMBL" id="CAA0387913.1"/>
    </source>
</evidence>
<dbReference type="Araport" id="AT3G61723"/>
<evidence type="ECO:0000313" key="8">
    <source>
        <dbReference type="Proteomes" id="UP000078284"/>
    </source>
</evidence>
<dbReference type="InterPro" id="IPR011011">
    <property type="entry name" value="Znf_FYVE_PHD"/>
</dbReference>
<keyword evidence="1" id="KW-0479">Metal-binding</keyword>
<reference evidence="7 9" key="3">
    <citation type="submission" date="2019-11" db="EMBL/GenBank/DDBJ databases">
        <authorList>
            <person name="Jiao W.-B."/>
            <person name="Schneeberger K."/>
        </authorList>
    </citation>
    <scope>NUCLEOTIDE SEQUENCE [LARGE SCALE GENOMIC DNA]</scope>
    <source>
        <strain evidence="9">cv. An-1</strain>
        <strain evidence="10">cv. C24</strain>
    </source>
</reference>
<dbReference type="GeneID" id="6240838"/>
<dbReference type="Proteomes" id="UP000078284">
    <property type="component" value="Chromosome 3"/>
</dbReference>